<protein>
    <submittedName>
        <fullName evidence="4">Chemotaxis protein CheY</fullName>
    </submittedName>
</protein>
<dbReference type="RefSeq" id="WP_025241700.1">
    <property type="nucleotide sequence ID" value="NZ_CP007441.1"/>
</dbReference>
<dbReference type="PATRIC" id="fig|316.77.peg.2099"/>
<evidence type="ECO:0000313" key="4">
    <source>
        <dbReference type="EMBL" id="AHL75509.1"/>
    </source>
</evidence>
<dbReference type="KEGG" id="pstt:CH92_10490"/>
<dbReference type="SUPFAM" id="SSF52172">
    <property type="entry name" value="CheY-like"/>
    <property type="match status" value="1"/>
</dbReference>
<dbReference type="Gene3D" id="3.40.50.2300">
    <property type="match status" value="1"/>
</dbReference>
<dbReference type="SMART" id="SM00448">
    <property type="entry name" value="REC"/>
    <property type="match status" value="1"/>
</dbReference>
<sequence>MPAVCVVDDARSIRKSVANLLKSAGYEPVCFESGDLFLASPWRQRAACVLLDLWMPGMHGQDVLAVLRASGDSVPVICMSAHASETMIGQALAGGAVQLLKKPFTADALIEALANILKERP</sequence>
<proteinExistence type="predicted"/>
<organism evidence="4 5">
    <name type="scientific">Stutzerimonas stutzeri</name>
    <name type="common">Pseudomonas stutzeri</name>
    <dbReference type="NCBI Taxonomy" id="316"/>
    <lineage>
        <taxon>Bacteria</taxon>
        <taxon>Pseudomonadati</taxon>
        <taxon>Pseudomonadota</taxon>
        <taxon>Gammaproteobacteria</taxon>
        <taxon>Pseudomonadales</taxon>
        <taxon>Pseudomonadaceae</taxon>
        <taxon>Stutzerimonas</taxon>
    </lineage>
</organism>
<evidence type="ECO:0000313" key="5">
    <source>
        <dbReference type="Proteomes" id="UP000019522"/>
    </source>
</evidence>
<dbReference type="PANTHER" id="PTHR44591">
    <property type="entry name" value="STRESS RESPONSE REGULATOR PROTEIN 1"/>
    <property type="match status" value="1"/>
</dbReference>
<keyword evidence="1 2" id="KW-0597">Phosphoprotein</keyword>
<evidence type="ECO:0000256" key="1">
    <source>
        <dbReference type="ARBA" id="ARBA00022553"/>
    </source>
</evidence>
<accession>W8QZ13</accession>
<dbReference type="Pfam" id="PF00072">
    <property type="entry name" value="Response_reg"/>
    <property type="match status" value="1"/>
</dbReference>
<dbReference type="GO" id="GO:0000160">
    <property type="term" value="P:phosphorelay signal transduction system"/>
    <property type="evidence" value="ECO:0007669"/>
    <property type="project" value="InterPro"/>
</dbReference>
<dbReference type="EMBL" id="CP007441">
    <property type="protein sequence ID" value="AHL75509.1"/>
    <property type="molecule type" value="Genomic_DNA"/>
</dbReference>
<dbReference type="PANTHER" id="PTHR44591:SF25">
    <property type="entry name" value="CHEMOTAXIS TWO-COMPONENT RESPONSE REGULATOR"/>
    <property type="match status" value="1"/>
</dbReference>
<dbReference type="OrthoDB" id="9782655at2"/>
<gene>
    <name evidence="4" type="ORF">CH92_10490</name>
</gene>
<reference evidence="4 5" key="2">
    <citation type="submission" date="2014-03" db="EMBL/GenBank/DDBJ databases">
        <authorList>
            <person name="Baltrus D."/>
            <person name="Dougherty K."/>
        </authorList>
    </citation>
    <scope>NUCLEOTIDE SEQUENCE</scope>
    <source>
        <strain evidence="4 5">28a24</strain>
    </source>
</reference>
<evidence type="ECO:0000259" key="3">
    <source>
        <dbReference type="PROSITE" id="PS50110"/>
    </source>
</evidence>
<feature type="modified residue" description="4-aspartylphosphate" evidence="2">
    <location>
        <position position="52"/>
    </location>
</feature>
<evidence type="ECO:0000256" key="2">
    <source>
        <dbReference type="PROSITE-ProRule" id="PRU00169"/>
    </source>
</evidence>
<name>W8QZ13_STUST</name>
<dbReference type="AlphaFoldDB" id="W8QZ13"/>
<feature type="domain" description="Response regulatory" evidence="3">
    <location>
        <begin position="3"/>
        <end position="117"/>
    </location>
</feature>
<dbReference type="PROSITE" id="PS50110">
    <property type="entry name" value="RESPONSE_REGULATORY"/>
    <property type="match status" value="1"/>
</dbReference>
<dbReference type="InterPro" id="IPR050595">
    <property type="entry name" value="Bact_response_regulator"/>
</dbReference>
<dbReference type="InterPro" id="IPR011006">
    <property type="entry name" value="CheY-like_superfamily"/>
</dbReference>
<dbReference type="InterPro" id="IPR001789">
    <property type="entry name" value="Sig_transdc_resp-reg_receiver"/>
</dbReference>
<reference evidence="5" key="1">
    <citation type="journal article" date="2014" name="Genome Announc.">
        <title>Complete Genome Sequence of the Highly Transformable Pseudomonas stutzeri Strain 28a24.</title>
        <authorList>
            <person name="Smith B.A."/>
            <person name="Dougherty K.M."/>
            <person name="Baltrus D.A."/>
        </authorList>
    </citation>
    <scope>NUCLEOTIDE SEQUENCE [LARGE SCALE GENOMIC DNA]</scope>
    <source>
        <strain evidence="5">28a24</strain>
    </source>
</reference>
<dbReference type="Proteomes" id="UP000019522">
    <property type="component" value="Chromosome"/>
</dbReference>